<dbReference type="EMBL" id="CP109134">
    <property type="protein sequence ID" value="WSD07279.1"/>
    <property type="molecule type" value="Genomic_DNA"/>
</dbReference>
<dbReference type="RefSeq" id="WP_326753336.1">
    <property type="nucleotide sequence ID" value="NZ_CP109134.1"/>
</dbReference>
<name>A0ABZ1GQ50_9ACTN</name>
<dbReference type="GeneID" id="91544288"/>
<evidence type="ECO:0000313" key="2">
    <source>
        <dbReference type="Proteomes" id="UP001335325"/>
    </source>
</evidence>
<gene>
    <name evidence="1" type="ORF">OIE73_16930</name>
</gene>
<reference evidence="1 2" key="1">
    <citation type="submission" date="2022-10" db="EMBL/GenBank/DDBJ databases">
        <title>The complete genomes of actinobacterial strains from the NBC collection.</title>
        <authorList>
            <person name="Joergensen T.S."/>
            <person name="Alvarez Arevalo M."/>
            <person name="Sterndorff E.B."/>
            <person name="Faurdal D."/>
            <person name="Vuksanovic O."/>
            <person name="Mourched A.-S."/>
            <person name="Charusanti P."/>
            <person name="Shaw S."/>
            <person name="Blin K."/>
            <person name="Weber T."/>
        </authorList>
    </citation>
    <scope>NUCLEOTIDE SEQUENCE [LARGE SCALE GENOMIC DNA]</scope>
    <source>
        <strain evidence="1 2">NBC 01753</strain>
    </source>
</reference>
<keyword evidence="2" id="KW-1185">Reference proteome</keyword>
<sequence length="49" mass="5140">MTPLSTTGYRLFQHYLTLLGAARRCSALLGAARRCSALLGTTGTTGPGR</sequence>
<organism evidence="1 2">
    <name type="scientific">Streptomyces hirsutus</name>
    <dbReference type="NCBI Taxonomy" id="35620"/>
    <lineage>
        <taxon>Bacteria</taxon>
        <taxon>Bacillati</taxon>
        <taxon>Actinomycetota</taxon>
        <taxon>Actinomycetes</taxon>
        <taxon>Kitasatosporales</taxon>
        <taxon>Streptomycetaceae</taxon>
        <taxon>Streptomyces</taxon>
    </lineage>
</organism>
<accession>A0ABZ1GQ50</accession>
<evidence type="ECO:0000313" key="1">
    <source>
        <dbReference type="EMBL" id="WSD07279.1"/>
    </source>
</evidence>
<dbReference type="Proteomes" id="UP001335325">
    <property type="component" value="Chromosome"/>
</dbReference>
<protein>
    <submittedName>
        <fullName evidence="1">Uncharacterized protein</fullName>
    </submittedName>
</protein>
<proteinExistence type="predicted"/>